<dbReference type="GO" id="GO:0032259">
    <property type="term" value="P:methylation"/>
    <property type="evidence" value="ECO:0007669"/>
    <property type="project" value="UniProtKB-KW"/>
</dbReference>
<accession>A0ABP5CIP9</accession>
<dbReference type="EMBL" id="BAAANN010000015">
    <property type="protein sequence ID" value="GAA1964611.1"/>
    <property type="molecule type" value="Genomic_DNA"/>
</dbReference>
<evidence type="ECO:0000313" key="3">
    <source>
        <dbReference type="Proteomes" id="UP001501116"/>
    </source>
</evidence>
<comment type="caution">
    <text evidence="2">The sequence shown here is derived from an EMBL/GenBank/DDBJ whole genome shotgun (WGS) entry which is preliminary data.</text>
</comment>
<organism evidence="2 3">
    <name type="scientific">Amycolatopsis minnesotensis</name>
    <dbReference type="NCBI Taxonomy" id="337894"/>
    <lineage>
        <taxon>Bacteria</taxon>
        <taxon>Bacillati</taxon>
        <taxon>Actinomycetota</taxon>
        <taxon>Actinomycetes</taxon>
        <taxon>Pseudonocardiales</taxon>
        <taxon>Pseudonocardiaceae</taxon>
        <taxon>Amycolatopsis</taxon>
    </lineage>
</organism>
<sequence length="230" mass="25385">MAGMDDRPITLAQRNFRQRAETLERMGNQERFTHIYQSNLWGSASVSGPGSDAEQTRELRARLPELLARFGVRTLLDLPCGDFGWLNGVDLGVARYIGADIVGELVTQNIERYGQDETREFRVLDLTADPLPSADAVLCRDCLVHLSFADVRSAVENLRRSGSRYLLTTTFTGQTANADISTGDWRALNLCREPFGFPEPLATLVEGCTEEGGAYADKSLALWEIATLPG</sequence>
<proteinExistence type="predicted"/>
<name>A0ABP5CIP9_9PSEU</name>
<dbReference type="GO" id="GO:0008168">
    <property type="term" value="F:methyltransferase activity"/>
    <property type="evidence" value="ECO:0007669"/>
    <property type="project" value="UniProtKB-KW"/>
</dbReference>
<gene>
    <name evidence="2" type="ORF">GCM10009754_40620</name>
</gene>
<evidence type="ECO:0000259" key="1">
    <source>
        <dbReference type="Pfam" id="PF08241"/>
    </source>
</evidence>
<dbReference type="InterPro" id="IPR029063">
    <property type="entry name" value="SAM-dependent_MTases_sf"/>
</dbReference>
<dbReference type="Pfam" id="PF08241">
    <property type="entry name" value="Methyltransf_11"/>
    <property type="match status" value="1"/>
</dbReference>
<dbReference type="Proteomes" id="UP001501116">
    <property type="component" value="Unassembled WGS sequence"/>
</dbReference>
<dbReference type="SUPFAM" id="SSF53335">
    <property type="entry name" value="S-adenosyl-L-methionine-dependent methyltransferases"/>
    <property type="match status" value="1"/>
</dbReference>
<feature type="domain" description="Methyltransferase type 11" evidence="1">
    <location>
        <begin position="77"/>
        <end position="160"/>
    </location>
</feature>
<keyword evidence="3" id="KW-1185">Reference proteome</keyword>
<keyword evidence="2" id="KW-0808">Transferase</keyword>
<keyword evidence="2" id="KW-0489">Methyltransferase</keyword>
<dbReference type="InterPro" id="IPR013216">
    <property type="entry name" value="Methyltransf_11"/>
</dbReference>
<protein>
    <submittedName>
        <fullName evidence="2">Class I SAM-dependent methyltransferase</fullName>
    </submittedName>
</protein>
<evidence type="ECO:0000313" key="2">
    <source>
        <dbReference type="EMBL" id="GAA1964611.1"/>
    </source>
</evidence>
<dbReference type="Gene3D" id="3.40.50.150">
    <property type="entry name" value="Vaccinia Virus protein VP39"/>
    <property type="match status" value="1"/>
</dbReference>
<reference evidence="3" key="1">
    <citation type="journal article" date="2019" name="Int. J. Syst. Evol. Microbiol.">
        <title>The Global Catalogue of Microorganisms (GCM) 10K type strain sequencing project: providing services to taxonomists for standard genome sequencing and annotation.</title>
        <authorList>
            <consortium name="The Broad Institute Genomics Platform"/>
            <consortium name="The Broad Institute Genome Sequencing Center for Infectious Disease"/>
            <person name="Wu L."/>
            <person name="Ma J."/>
        </authorList>
    </citation>
    <scope>NUCLEOTIDE SEQUENCE [LARGE SCALE GENOMIC DNA]</scope>
    <source>
        <strain evidence="3">JCM 14545</strain>
    </source>
</reference>